<organism evidence="1 2">
    <name type="scientific">Araneus ventricosus</name>
    <name type="common">Orbweaver spider</name>
    <name type="synonym">Epeira ventricosa</name>
    <dbReference type="NCBI Taxonomy" id="182803"/>
    <lineage>
        <taxon>Eukaryota</taxon>
        <taxon>Metazoa</taxon>
        <taxon>Ecdysozoa</taxon>
        <taxon>Arthropoda</taxon>
        <taxon>Chelicerata</taxon>
        <taxon>Arachnida</taxon>
        <taxon>Araneae</taxon>
        <taxon>Araneomorphae</taxon>
        <taxon>Entelegynae</taxon>
        <taxon>Araneoidea</taxon>
        <taxon>Araneidae</taxon>
        <taxon>Araneus</taxon>
    </lineage>
</organism>
<keyword evidence="2" id="KW-1185">Reference proteome</keyword>
<proteinExistence type="predicted"/>
<gene>
    <name evidence="1" type="ORF">AVEN_187557_1</name>
</gene>
<evidence type="ECO:0000313" key="1">
    <source>
        <dbReference type="EMBL" id="GBM55451.1"/>
    </source>
</evidence>
<protein>
    <submittedName>
        <fullName evidence="1">Uncharacterized protein</fullName>
    </submittedName>
</protein>
<dbReference type="Proteomes" id="UP000499080">
    <property type="component" value="Unassembled WGS sequence"/>
</dbReference>
<dbReference type="AlphaFoldDB" id="A0A4Y2GRB9"/>
<evidence type="ECO:0000313" key="2">
    <source>
        <dbReference type="Proteomes" id="UP000499080"/>
    </source>
</evidence>
<comment type="caution">
    <text evidence="1">The sequence shown here is derived from an EMBL/GenBank/DDBJ whole genome shotgun (WGS) entry which is preliminary data.</text>
</comment>
<name>A0A4Y2GRB9_ARAVE</name>
<accession>A0A4Y2GRB9</accession>
<reference evidence="1 2" key="1">
    <citation type="journal article" date="2019" name="Sci. Rep.">
        <title>Orb-weaving spider Araneus ventricosus genome elucidates the spidroin gene catalogue.</title>
        <authorList>
            <person name="Kono N."/>
            <person name="Nakamura H."/>
            <person name="Ohtoshi R."/>
            <person name="Moran D.A.P."/>
            <person name="Shinohara A."/>
            <person name="Yoshida Y."/>
            <person name="Fujiwara M."/>
            <person name="Mori M."/>
            <person name="Tomita M."/>
            <person name="Arakawa K."/>
        </authorList>
    </citation>
    <scope>NUCLEOTIDE SEQUENCE [LARGE SCALE GENOMIC DNA]</scope>
</reference>
<dbReference type="EMBL" id="BGPR01001501">
    <property type="protein sequence ID" value="GBM55451.1"/>
    <property type="molecule type" value="Genomic_DNA"/>
</dbReference>
<sequence>MVLCENEDGQGRKSIACEDLVHRVDQVVQNRRRYTLSEVSVDFSDIITLRGQRFCITEKLQDVMKTHLMTLAAILYEAGIGTLVHRYSECLNLHDDYVEKKL</sequence>